<comment type="caution">
    <text evidence="2">The sequence shown here is derived from an EMBL/GenBank/DDBJ whole genome shotgun (WGS) entry which is preliminary data.</text>
</comment>
<reference evidence="2 3" key="1">
    <citation type="submission" date="2020-04" db="EMBL/GenBank/DDBJ databases">
        <authorList>
            <person name="Wallbank WR R."/>
            <person name="Pardo Diaz C."/>
            <person name="Kozak K."/>
            <person name="Martin S."/>
            <person name="Jiggins C."/>
            <person name="Moest M."/>
            <person name="Warren A I."/>
            <person name="Byers J.R.P. K."/>
            <person name="Montejo-Kovacevich G."/>
            <person name="Yen C E."/>
        </authorList>
    </citation>
    <scope>NUCLEOTIDE SEQUENCE [LARGE SCALE GENOMIC DNA]</scope>
</reference>
<protein>
    <submittedName>
        <fullName evidence="2">Uncharacterized protein</fullName>
    </submittedName>
</protein>
<proteinExistence type="predicted"/>
<dbReference type="OrthoDB" id="7476568at2759"/>
<keyword evidence="1" id="KW-0472">Membrane</keyword>
<evidence type="ECO:0000256" key="1">
    <source>
        <dbReference type="SAM" id="Phobius"/>
    </source>
</evidence>
<sequence>MFMINVEAYMETVRNNVPLTTLVTAYPDVYDNSKLANTVRIITNIIWWIYVSRILGTYILVTPLASGLSHQYRNLCTYFYSLSEINEKQDLNQEEREDLYEKHFKLGIKMHLDTLR</sequence>
<feature type="transmembrane region" description="Helical" evidence="1">
    <location>
        <begin position="45"/>
        <end position="65"/>
    </location>
</feature>
<dbReference type="AlphaFoldDB" id="A0A8S0YXM9"/>
<keyword evidence="1" id="KW-0812">Transmembrane</keyword>
<gene>
    <name evidence="2" type="ORF">APLA_LOCUS1273</name>
</gene>
<keyword evidence="3" id="KW-1185">Reference proteome</keyword>
<organism evidence="2 3">
    <name type="scientific">Arctia plantaginis</name>
    <name type="common">Wood tiger moth</name>
    <name type="synonym">Phalaena plantaginis</name>
    <dbReference type="NCBI Taxonomy" id="874455"/>
    <lineage>
        <taxon>Eukaryota</taxon>
        <taxon>Metazoa</taxon>
        <taxon>Ecdysozoa</taxon>
        <taxon>Arthropoda</taxon>
        <taxon>Hexapoda</taxon>
        <taxon>Insecta</taxon>
        <taxon>Pterygota</taxon>
        <taxon>Neoptera</taxon>
        <taxon>Endopterygota</taxon>
        <taxon>Lepidoptera</taxon>
        <taxon>Glossata</taxon>
        <taxon>Ditrysia</taxon>
        <taxon>Noctuoidea</taxon>
        <taxon>Erebidae</taxon>
        <taxon>Arctiinae</taxon>
        <taxon>Arctia</taxon>
    </lineage>
</organism>
<evidence type="ECO:0000313" key="3">
    <source>
        <dbReference type="Proteomes" id="UP000494106"/>
    </source>
</evidence>
<keyword evidence="1" id="KW-1133">Transmembrane helix</keyword>
<evidence type="ECO:0000313" key="2">
    <source>
        <dbReference type="EMBL" id="CAB3222795.1"/>
    </source>
</evidence>
<dbReference type="Proteomes" id="UP000494106">
    <property type="component" value="Unassembled WGS sequence"/>
</dbReference>
<dbReference type="EMBL" id="CADEBC010000100">
    <property type="protein sequence ID" value="CAB3222795.1"/>
    <property type="molecule type" value="Genomic_DNA"/>
</dbReference>
<accession>A0A8S0YXM9</accession>
<name>A0A8S0YXM9_ARCPL</name>